<dbReference type="InterPro" id="IPR001810">
    <property type="entry name" value="F-box_dom"/>
</dbReference>
<dbReference type="AlphaFoldDB" id="A0A819NAJ6"/>
<comment type="caution">
    <text evidence="2">The sequence shown here is derived from an EMBL/GenBank/DDBJ whole genome shotgun (WGS) entry which is preliminary data.</text>
</comment>
<sequence>MYVFMLRLSQKASQSLKENMNRSNVHLFDLPDEILLIILNKLNNIGVLYSLLDINNGRLNVLAQENTFTNILKFVSIDDTSLINRFCIDILPRIHRNVKCFIFDPIFMERILLTTDYPNLIELKIHNFHEEISLNYFTNKSSLRSIFQEQITNLILINNDECARTCSSDYTAEIYAHILTFFKNLKILRIIEPSVVSYPPLSLCYFPSTTFSSSILTHLYINVQTFDDCLCLLDGRLKQLTTLFVTVCCAFNYSRTIHNMNKLPNLKCFSLQIFYEFQPYDRIASLLYRMPNLEKLTLNISIKDRNSVIDGTYIQHDIFDCMPQLHSFTFYVCTYVETVDLSYKLSSEDIQQTLMNIGLQDVTSIVNYDCDSRVACSIFSLSFQFRYLKDLGNKFPNIVFSYVTHLHVKDNDPFRHEFFVRIAKSFPLLKYLHIYNVRSSLPVDLMTFTSDNCQLYSTIEYSHLTTLGLSCAHREYVEQFLNETKIYMPCLMDLLVKLDDLIVVTKNFTRNETRRNCTKVKTLFIVPPRLDVEGLCDYFPSLYKLTIFFKCEEILTIND</sequence>
<evidence type="ECO:0000313" key="3">
    <source>
        <dbReference type="Proteomes" id="UP000663842"/>
    </source>
</evidence>
<name>A0A819NAJ6_9BILA</name>
<gene>
    <name evidence="2" type="ORF">UXM345_LOCUS15689</name>
</gene>
<evidence type="ECO:0000313" key="2">
    <source>
        <dbReference type="EMBL" id="CAF3992552.1"/>
    </source>
</evidence>
<protein>
    <recommendedName>
        <fullName evidence="1">F-box domain-containing protein</fullName>
    </recommendedName>
</protein>
<organism evidence="2 3">
    <name type="scientific">Rotaria magnacalcarata</name>
    <dbReference type="NCBI Taxonomy" id="392030"/>
    <lineage>
        <taxon>Eukaryota</taxon>
        <taxon>Metazoa</taxon>
        <taxon>Spiralia</taxon>
        <taxon>Gnathifera</taxon>
        <taxon>Rotifera</taxon>
        <taxon>Eurotatoria</taxon>
        <taxon>Bdelloidea</taxon>
        <taxon>Philodinida</taxon>
        <taxon>Philodinidae</taxon>
        <taxon>Rotaria</taxon>
    </lineage>
</organism>
<proteinExistence type="predicted"/>
<feature type="domain" description="F-box" evidence="1">
    <location>
        <begin position="24"/>
        <end position="71"/>
    </location>
</feature>
<dbReference type="PROSITE" id="PS50181">
    <property type="entry name" value="FBOX"/>
    <property type="match status" value="1"/>
</dbReference>
<dbReference type="Proteomes" id="UP000663842">
    <property type="component" value="Unassembled WGS sequence"/>
</dbReference>
<accession>A0A819NAJ6</accession>
<evidence type="ECO:0000259" key="1">
    <source>
        <dbReference type="PROSITE" id="PS50181"/>
    </source>
</evidence>
<dbReference type="EMBL" id="CAJOBF010001887">
    <property type="protein sequence ID" value="CAF3992552.1"/>
    <property type="molecule type" value="Genomic_DNA"/>
</dbReference>
<reference evidence="2" key="1">
    <citation type="submission" date="2021-02" db="EMBL/GenBank/DDBJ databases">
        <authorList>
            <person name="Nowell W R."/>
        </authorList>
    </citation>
    <scope>NUCLEOTIDE SEQUENCE</scope>
</reference>